<sequence length="443" mass="49246">MAQAGASALTSHYRHLQGSWKVSSSAQYQRLVVPNGNASQPFHRWFHLKEAYSSQLLSQLMADSAYVPTENLAVFDPYSGSGTTLLSALDMATRHEVPARVIGIERNPFLWELSRAKVYGRIHGREAAKAFDVALDSVTDAFHDVSKESLPLPDQSTLRNETYFPRKNVQDLVAIRSSIDACTNGEIRSLLRVCLAAAVESCGRLRRDGRALRFAPNRHPKDAWSSFNERAAAVLQDLLLCEPVESSGEVLFGDGREGVSEATGFDWIVFSPPYPNNIDYTEVYKTEAWMLGCYETSAEMRAQRQLTVRSHPSIRFNQDYAFLNSSVSREVQSAIDPILESVPADRYSSGRVELIKGYADDMLLTLQKCRQNIASDGYLAFIVGNSAHGAGDESFVIAADVLMGNLAELAGWRVEEVRVARQLSRRTSDNEFLRESVVLLRPA</sequence>
<evidence type="ECO:0000313" key="2">
    <source>
        <dbReference type="Proteomes" id="UP000325849"/>
    </source>
</evidence>
<accession>A0A5N8VGF8</accession>
<dbReference type="EMBL" id="VJZD01000066">
    <property type="protein sequence ID" value="MPY33148.1"/>
    <property type="molecule type" value="Genomic_DNA"/>
</dbReference>
<dbReference type="AlphaFoldDB" id="A0A5N8VGF8"/>
<dbReference type="SUPFAM" id="SSF53335">
    <property type="entry name" value="S-adenosyl-L-methionine-dependent methyltransferases"/>
    <property type="match status" value="1"/>
</dbReference>
<dbReference type="Proteomes" id="UP000325849">
    <property type="component" value="Unassembled WGS sequence"/>
</dbReference>
<dbReference type="Gene3D" id="3.40.50.150">
    <property type="entry name" value="Vaccinia Virus protein VP39"/>
    <property type="match status" value="2"/>
</dbReference>
<name>A0A5N8VGF8_9ACTN</name>
<protein>
    <recommendedName>
        <fullName evidence="3">Site-specific DNA-methyltransferase</fullName>
    </recommendedName>
</protein>
<comment type="caution">
    <text evidence="1">The sequence shown here is derived from an EMBL/GenBank/DDBJ whole genome shotgun (WGS) entry which is preliminary data.</text>
</comment>
<dbReference type="InterPro" id="IPR029063">
    <property type="entry name" value="SAM-dependent_MTases_sf"/>
</dbReference>
<keyword evidence="2" id="KW-1185">Reference proteome</keyword>
<proteinExistence type="predicted"/>
<dbReference type="RefSeq" id="WP_152889203.1">
    <property type="nucleotide sequence ID" value="NZ_VJZD01000066.1"/>
</dbReference>
<gene>
    <name evidence="1" type="ORF">FNH09_18345</name>
</gene>
<evidence type="ECO:0000313" key="1">
    <source>
        <dbReference type="EMBL" id="MPY33148.1"/>
    </source>
</evidence>
<reference evidence="1 2" key="1">
    <citation type="submission" date="2019-07" db="EMBL/GenBank/DDBJ databases">
        <title>New species of Amycolatopsis and Streptomyces.</title>
        <authorList>
            <person name="Duangmal K."/>
            <person name="Teo W.F.A."/>
            <person name="Lipun K."/>
        </authorList>
    </citation>
    <scope>NUCLEOTIDE SEQUENCE [LARGE SCALE GENOMIC DNA]</scope>
    <source>
        <strain evidence="1 2">NBRC 109810</strain>
    </source>
</reference>
<evidence type="ECO:0008006" key="3">
    <source>
        <dbReference type="Google" id="ProtNLM"/>
    </source>
</evidence>
<organism evidence="1 2">
    <name type="scientific">Streptomyces adustus</name>
    <dbReference type="NCBI Taxonomy" id="1609272"/>
    <lineage>
        <taxon>Bacteria</taxon>
        <taxon>Bacillati</taxon>
        <taxon>Actinomycetota</taxon>
        <taxon>Actinomycetes</taxon>
        <taxon>Kitasatosporales</taxon>
        <taxon>Streptomycetaceae</taxon>
        <taxon>Streptomyces</taxon>
    </lineage>
</organism>
<dbReference type="OrthoDB" id="9773060at2"/>